<keyword evidence="8" id="KW-1015">Disulfide bond</keyword>
<keyword evidence="9" id="KW-0325">Glycoprotein</keyword>
<keyword evidence="7" id="KW-0067">ATP-binding</keyword>
<dbReference type="GO" id="GO:0005886">
    <property type="term" value="C:plasma membrane"/>
    <property type="evidence" value="ECO:0007669"/>
    <property type="project" value="TreeGrafter"/>
</dbReference>
<keyword evidence="14" id="KW-1185">Reference proteome</keyword>
<keyword evidence="3" id="KW-0808">Transferase</keyword>
<evidence type="ECO:0000256" key="11">
    <source>
        <dbReference type="ARBA" id="ARBA00048679"/>
    </source>
</evidence>
<dbReference type="Gene3D" id="3.30.200.20">
    <property type="entry name" value="Phosphorylase Kinase, domain 1"/>
    <property type="match status" value="1"/>
</dbReference>
<dbReference type="InterPro" id="IPR001245">
    <property type="entry name" value="Ser-Thr/Tyr_kinase_cat_dom"/>
</dbReference>
<comment type="catalytic activity">
    <reaction evidence="10">
        <text>L-threonyl-[protein] + ATP = O-phospho-L-threonyl-[protein] + ADP + H(+)</text>
        <dbReference type="Rhea" id="RHEA:46608"/>
        <dbReference type="Rhea" id="RHEA-COMP:11060"/>
        <dbReference type="Rhea" id="RHEA-COMP:11605"/>
        <dbReference type="ChEBI" id="CHEBI:15378"/>
        <dbReference type="ChEBI" id="CHEBI:30013"/>
        <dbReference type="ChEBI" id="CHEBI:30616"/>
        <dbReference type="ChEBI" id="CHEBI:61977"/>
        <dbReference type="ChEBI" id="CHEBI:456216"/>
        <dbReference type="EC" id="2.7.11.1"/>
    </reaction>
</comment>
<gene>
    <name evidence="13" type="ORF">PHJA_001138900</name>
</gene>
<evidence type="ECO:0000313" key="13">
    <source>
        <dbReference type="EMBL" id="GFP89951.1"/>
    </source>
</evidence>
<dbReference type="CDD" id="cd14066">
    <property type="entry name" value="STKc_IRAK"/>
    <property type="match status" value="1"/>
</dbReference>
<comment type="caution">
    <text evidence="13">The sequence shown here is derived from an EMBL/GenBank/DDBJ whole genome shotgun (WGS) entry which is preliminary data.</text>
</comment>
<keyword evidence="13" id="KW-0430">Lectin</keyword>
<dbReference type="PROSITE" id="PS50011">
    <property type="entry name" value="PROTEIN_KINASE_DOM"/>
    <property type="match status" value="1"/>
</dbReference>
<organism evidence="13 14">
    <name type="scientific">Phtheirospermum japonicum</name>
    <dbReference type="NCBI Taxonomy" id="374723"/>
    <lineage>
        <taxon>Eukaryota</taxon>
        <taxon>Viridiplantae</taxon>
        <taxon>Streptophyta</taxon>
        <taxon>Embryophyta</taxon>
        <taxon>Tracheophyta</taxon>
        <taxon>Spermatophyta</taxon>
        <taxon>Magnoliopsida</taxon>
        <taxon>eudicotyledons</taxon>
        <taxon>Gunneridae</taxon>
        <taxon>Pentapetalae</taxon>
        <taxon>asterids</taxon>
        <taxon>lamiids</taxon>
        <taxon>Lamiales</taxon>
        <taxon>Orobanchaceae</taxon>
        <taxon>Orobanchaceae incertae sedis</taxon>
        <taxon>Phtheirospermum</taxon>
    </lineage>
</organism>
<dbReference type="InterPro" id="IPR021820">
    <property type="entry name" value="S-locus_recpt_kinase_C"/>
</dbReference>
<evidence type="ECO:0000256" key="10">
    <source>
        <dbReference type="ARBA" id="ARBA00047899"/>
    </source>
</evidence>
<dbReference type="Gene3D" id="1.10.510.10">
    <property type="entry name" value="Transferase(Phosphotransferase) domain 1"/>
    <property type="match status" value="1"/>
</dbReference>
<dbReference type="GO" id="GO:0005524">
    <property type="term" value="F:ATP binding"/>
    <property type="evidence" value="ECO:0007669"/>
    <property type="project" value="UniProtKB-KW"/>
</dbReference>
<evidence type="ECO:0000313" key="14">
    <source>
        <dbReference type="Proteomes" id="UP000653305"/>
    </source>
</evidence>
<protein>
    <recommendedName>
        <fullName evidence="1">non-specific serine/threonine protein kinase</fullName>
        <ecNumber evidence="1">2.7.11.1</ecNumber>
    </recommendedName>
</protein>
<evidence type="ECO:0000256" key="9">
    <source>
        <dbReference type="ARBA" id="ARBA00023180"/>
    </source>
</evidence>
<dbReference type="InterPro" id="IPR008271">
    <property type="entry name" value="Ser/Thr_kinase_AS"/>
</dbReference>
<keyword evidence="13" id="KW-0675">Receptor</keyword>
<dbReference type="Pfam" id="PF07714">
    <property type="entry name" value="PK_Tyr_Ser-Thr"/>
    <property type="match status" value="1"/>
</dbReference>
<evidence type="ECO:0000256" key="2">
    <source>
        <dbReference type="ARBA" id="ARBA00022527"/>
    </source>
</evidence>
<dbReference type="GO" id="GO:0030246">
    <property type="term" value="F:carbohydrate binding"/>
    <property type="evidence" value="ECO:0007669"/>
    <property type="project" value="UniProtKB-KW"/>
</dbReference>
<dbReference type="EC" id="2.7.11.1" evidence="1"/>
<keyword evidence="2" id="KW-0723">Serine/threonine-protein kinase</keyword>
<evidence type="ECO:0000256" key="6">
    <source>
        <dbReference type="ARBA" id="ARBA00022777"/>
    </source>
</evidence>
<dbReference type="PANTHER" id="PTHR27002">
    <property type="entry name" value="RECEPTOR-LIKE SERINE/THREONINE-PROTEIN KINASE SD1-8"/>
    <property type="match status" value="1"/>
</dbReference>
<name>A0A830C6S0_9LAMI</name>
<dbReference type="OrthoDB" id="4062651at2759"/>
<evidence type="ECO:0000256" key="5">
    <source>
        <dbReference type="ARBA" id="ARBA00022741"/>
    </source>
</evidence>
<dbReference type="PANTHER" id="PTHR27002:SF834">
    <property type="entry name" value="RECEPTOR-LIKE SERINE_THREONINE-PROTEIN KINASE"/>
    <property type="match status" value="1"/>
</dbReference>
<evidence type="ECO:0000256" key="1">
    <source>
        <dbReference type="ARBA" id="ARBA00012513"/>
    </source>
</evidence>
<dbReference type="SMART" id="SM00220">
    <property type="entry name" value="S_TKc"/>
    <property type="match status" value="1"/>
</dbReference>
<dbReference type="FunFam" id="3.30.200.20:FF:000195">
    <property type="entry name" value="G-type lectin S-receptor-like serine/threonine-protein kinase"/>
    <property type="match status" value="1"/>
</dbReference>
<accession>A0A830C6S0</accession>
<keyword evidence="5" id="KW-0547">Nucleotide-binding</keyword>
<dbReference type="PROSITE" id="PS00108">
    <property type="entry name" value="PROTEIN_KINASE_ST"/>
    <property type="match status" value="1"/>
</dbReference>
<comment type="catalytic activity">
    <reaction evidence="11">
        <text>L-seryl-[protein] + ATP = O-phospho-L-seryl-[protein] + ADP + H(+)</text>
        <dbReference type="Rhea" id="RHEA:17989"/>
        <dbReference type="Rhea" id="RHEA-COMP:9863"/>
        <dbReference type="Rhea" id="RHEA-COMP:11604"/>
        <dbReference type="ChEBI" id="CHEBI:15378"/>
        <dbReference type="ChEBI" id="CHEBI:29999"/>
        <dbReference type="ChEBI" id="CHEBI:30616"/>
        <dbReference type="ChEBI" id="CHEBI:83421"/>
        <dbReference type="ChEBI" id="CHEBI:456216"/>
        <dbReference type="EC" id="2.7.11.1"/>
    </reaction>
</comment>
<evidence type="ECO:0000256" key="8">
    <source>
        <dbReference type="ARBA" id="ARBA00023157"/>
    </source>
</evidence>
<keyword evidence="4" id="KW-0732">Signal</keyword>
<dbReference type="GO" id="GO:0004674">
    <property type="term" value="F:protein serine/threonine kinase activity"/>
    <property type="evidence" value="ECO:0007669"/>
    <property type="project" value="UniProtKB-KW"/>
</dbReference>
<evidence type="ECO:0000256" key="7">
    <source>
        <dbReference type="ARBA" id="ARBA00022840"/>
    </source>
</evidence>
<sequence>MTHVSGHNKNLELPLFELSTLTKATNNFSTNNKLGEGGYGPVYKGFLEEGQEVAVKRLSRTSYQGVDEFKNEILCTAKLQHRNLVKLLGCCIQGEENMLVYEYLTNKSLDLILFDPVKSMLLDWPKRLNIIHGIARGLMYLHQDSRLRIIHRDLKASNILLDSDMNPKISDFGLARAFGGNETGANTKRVFGTYGYISPEYAVDGLFSVKSDVFSFGVLVLEIVSGKRNRGYSHTDHSLNLLGHAWMLYKEEKSLELVDSHLRNLCYISEVMRSVQIGLLCVQESPDDRPTMSSIVQMLSNENVLPQAKQPGFFTGRKTITETSDISIAAISSRNEMTVTLLVAR</sequence>
<evidence type="ECO:0000256" key="3">
    <source>
        <dbReference type="ARBA" id="ARBA00022679"/>
    </source>
</evidence>
<dbReference type="AlphaFoldDB" id="A0A830C6S0"/>
<dbReference type="EMBL" id="BMAC01000205">
    <property type="protein sequence ID" value="GFP89951.1"/>
    <property type="molecule type" value="Genomic_DNA"/>
</dbReference>
<dbReference type="InterPro" id="IPR000719">
    <property type="entry name" value="Prot_kinase_dom"/>
</dbReference>
<dbReference type="SUPFAM" id="SSF56112">
    <property type="entry name" value="Protein kinase-like (PK-like)"/>
    <property type="match status" value="1"/>
</dbReference>
<dbReference type="Pfam" id="PF11883">
    <property type="entry name" value="DUF3403"/>
    <property type="match status" value="1"/>
</dbReference>
<dbReference type="Proteomes" id="UP000653305">
    <property type="component" value="Unassembled WGS sequence"/>
</dbReference>
<proteinExistence type="predicted"/>
<dbReference type="InterPro" id="IPR011009">
    <property type="entry name" value="Kinase-like_dom_sf"/>
</dbReference>
<dbReference type="FunFam" id="1.10.510.10:FF:000060">
    <property type="entry name" value="G-type lectin S-receptor-like serine/threonine-protein kinase"/>
    <property type="match status" value="1"/>
</dbReference>
<evidence type="ECO:0000259" key="12">
    <source>
        <dbReference type="PROSITE" id="PS50011"/>
    </source>
</evidence>
<dbReference type="PIRSF" id="PIRSF000654">
    <property type="entry name" value="Integrin-linked_kinase"/>
    <property type="match status" value="1"/>
</dbReference>
<evidence type="ECO:0000256" key="4">
    <source>
        <dbReference type="ARBA" id="ARBA00022729"/>
    </source>
</evidence>
<feature type="domain" description="Protein kinase" evidence="12">
    <location>
        <begin position="28"/>
        <end position="305"/>
    </location>
</feature>
<keyword evidence="6 13" id="KW-0418">Kinase</keyword>
<reference evidence="13" key="1">
    <citation type="submission" date="2020-07" db="EMBL/GenBank/DDBJ databases">
        <title>Ethylene signaling mediates host invasion by parasitic plants.</title>
        <authorList>
            <person name="Yoshida S."/>
        </authorList>
    </citation>
    <scope>NUCLEOTIDE SEQUENCE</scope>
    <source>
        <strain evidence="13">Okayama</strain>
    </source>
</reference>